<evidence type="ECO:0000313" key="1">
    <source>
        <dbReference type="EMBL" id="CAE2209114.1"/>
    </source>
</evidence>
<name>A0A7S4HTP1_9STRA</name>
<reference evidence="1" key="1">
    <citation type="submission" date="2021-01" db="EMBL/GenBank/DDBJ databases">
        <authorList>
            <person name="Corre E."/>
            <person name="Pelletier E."/>
            <person name="Niang G."/>
            <person name="Scheremetjew M."/>
            <person name="Finn R."/>
            <person name="Kale V."/>
            <person name="Holt S."/>
            <person name="Cochrane G."/>
            <person name="Meng A."/>
            <person name="Brown T."/>
            <person name="Cohen L."/>
        </authorList>
    </citation>
    <scope>NUCLEOTIDE SEQUENCE</scope>
    <source>
        <strain evidence="1">Isolate 1302-5</strain>
    </source>
</reference>
<dbReference type="AlphaFoldDB" id="A0A7S4HTP1"/>
<accession>A0A7S4HTP1</accession>
<sequence>MVNTSHENITADRLLLNDSLDLIPIEYSVATIIEDQIPEFIAAVIQRRLIQHGIPKTYWLEDLNNLDYPNHCRSPVRQLTGDEISKIWKMIQRVYTEEERRLNGEPFQFNFNDAYM</sequence>
<gene>
    <name evidence="1" type="ORF">OAUR00152_LOCUS3845</name>
</gene>
<dbReference type="EMBL" id="HBKQ01005657">
    <property type="protein sequence ID" value="CAE2209114.1"/>
    <property type="molecule type" value="Transcribed_RNA"/>
</dbReference>
<organism evidence="1">
    <name type="scientific">Odontella aurita</name>
    <dbReference type="NCBI Taxonomy" id="265563"/>
    <lineage>
        <taxon>Eukaryota</taxon>
        <taxon>Sar</taxon>
        <taxon>Stramenopiles</taxon>
        <taxon>Ochrophyta</taxon>
        <taxon>Bacillariophyta</taxon>
        <taxon>Mediophyceae</taxon>
        <taxon>Biddulphiophycidae</taxon>
        <taxon>Eupodiscales</taxon>
        <taxon>Odontellaceae</taxon>
        <taxon>Odontella</taxon>
    </lineage>
</organism>
<proteinExistence type="predicted"/>
<protein>
    <submittedName>
        <fullName evidence="1">Uncharacterized protein</fullName>
    </submittedName>
</protein>